<dbReference type="InterPro" id="IPR050811">
    <property type="entry name" value="Phosphate_ABC_transporter"/>
</dbReference>
<sequence>MVGIASCGGNQSSAPSGDAGGSSPAAGTAAGSNLSGQVQADGSSTVLPIMEAVAEEFQKANSGVQVTVGSSGTGGGFKKFCAGEIDISNASRPIKEEEIELCQKANIEYIEVPVAYDGLSVVANPQNNFAQCLKVDELKKMWEPASQGKVSNWSQVRSGFPNQPLALYGPGTDSGTFDYFTDAVNGEEGASRGDYTASEDDNTLVQGVSQDQGGLGYFGYAYYEQNKDKIKLVEIDSGNGCVAPSPQTIADGTYAPLSRPLFIYVKKEAAARPEVKALVDFALATDNKELISEVGYVPLPDDTVALVKSRFEQGKVGSAFGGKEAVGVTIKELLEKEK</sequence>
<evidence type="ECO:0000256" key="4">
    <source>
        <dbReference type="RuleBase" id="RU367119"/>
    </source>
</evidence>
<comment type="function">
    <text evidence="4">Involved in the system for phosphate transport across the cytoplasmic membrane.</text>
</comment>
<feature type="region of interest" description="Disordered" evidence="5">
    <location>
        <begin position="1"/>
        <end position="37"/>
    </location>
</feature>
<comment type="caution">
    <text evidence="7">The sequence shown here is derived from an EMBL/GenBank/DDBJ whole genome shotgun (WGS) entry which is preliminary data.</text>
</comment>
<evidence type="ECO:0000313" key="7">
    <source>
        <dbReference type="EMBL" id="MBW4544036.1"/>
    </source>
</evidence>
<dbReference type="InterPro" id="IPR011862">
    <property type="entry name" value="Phos-bd"/>
</dbReference>
<evidence type="ECO:0000256" key="3">
    <source>
        <dbReference type="ARBA" id="ARBA00022729"/>
    </source>
</evidence>
<gene>
    <name evidence="7" type="ORF">KME25_06290</name>
</gene>
<proteinExistence type="inferred from homology"/>
<dbReference type="InterPro" id="IPR024370">
    <property type="entry name" value="PBP_domain"/>
</dbReference>
<dbReference type="Proteomes" id="UP000753908">
    <property type="component" value="Unassembled WGS sequence"/>
</dbReference>
<dbReference type="Gene3D" id="3.40.190.10">
    <property type="entry name" value="Periplasmic binding protein-like II"/>
    <property type="match status" value="2"/>
</dbReference>
<dbReference type="PANTHER" id="PTHR30570:SF1">
    <property type="entry name" value="PHOSPHATE-BINDING PROTEIN PSTS"/>
    <property type="match status" value="1"/>
</dbReference>
<keyword evidence="4" id="KW-0592">Phosphate transport</keyword>
<dbReference type="Pfam" id="PF12849">
    <property type="entry name" value="PBP_like_2"/>
    <property type="match status" value="1"/>
</dbReference>
<dbReference type="CDD" id="cd13654">
    <property type="entry name" value="PBP2_phosphate_like_2"/>
    <property type="match status" value="1"/>
</dbReference>
<evidence type="ECO:0000259" key="6">
    <source>
        <dbReference type="Pfam" id="PF12849"/>
    </source>
</evidence>
<feature type="domain" description="PBP" evidence="6">
    <location>
        <begin position="28"/>
        <end position="283"/>
    </location>
</feature>
<reference evidence="7" key="1">
    <citation type="submission" date="2021-05" db="EMBL/GenBank/DDBJ databases">
        <authorList>
            <person name="Pietrasiak N."/>
            <person name="Ward R."/>
            <person name="Stajich J.E."/>
            <person name="Kurbessoian T."/>
        </authorList>
    </citation>
    <scope>NUCLEOTIDE SEQUENCE</scope>
    <source>
        <strain evidence="7">CPER-KK1</strain>
    </source>
</reference>
<evidence type="ECO:0000256" key="1">
    <source>
        <dbReference type="ARBA" id="ARBA00008725"/>
    </source>
</evidence>
<dbReference type="AlphaFoldDB" id="A0A951UA11"/>
<dbReference type="GO" id="GO:0006817">
    <property type="term" value="P:phosphate ion transport"/>
    <property type="evidence" value="ECO:0007669"/>
    <property type="project" value="UniProtKB-UniRule"/>
</dbReference>
<protein>
    <recommendedName>
        <fullName evidence="4">Phosphate-binding protein</fullName>
    </recommendedName>
</protein>
<feature type="compositionally biased region" description="Low complexity" evidence="5">
    <location>
        <begin position="12"/>
        <end position="32"/>
    </location>
</feature>
<keyword evidence="3" id="KW-0732">Signal</keyword>
<name>A0A951UA11_9CYAN</name>
<evidence type="ECO:0000256" key="2">
    <source>
        <dbReference type="ARBA" id="ARBA00022448"/>
    </source>
</evidence>
<keyword evidence="2 4" id="KW-0813">Transport</keyword>
<dbReference type="GO" id="GO:0042301">
    <property type="term" value="F:phosphate ion binding"/>
    <property type="evidence" value="ECO:0007669"/>
    <property type="project" value="UniProtKB-UniRule"/>
</dbReference>
<reference evidence="7" key="2">
    <citation type="journal article" date="2022" name="Microbiol. Resour. Announc.">
        <title>Metagenome Sequencing to Explore Phylogenomics of Terrestrial Cyanobacteria.</title>
        <authorList>
            <person name="Ward R.D."/>
            <person name="Stajich J.E."/>
            <person name="Johansen J.R."/>
            <person name="Huntemann M."/>
            <person name="Clum A."/>
            <person name="Foster B."/>
            <person name="Foster B."/>
            <person name="Roux S."/>
            <person name="Palaniappan K."/>
            <person name="Varghese N."/>
            <person name="Mukherjee S."/>
            <person name="Reddy T.B.K."/>
            <person name="Daum C."/>
            <person name="Copeland A."/>
            <person name="Chen I.A."/>
            <person name="Ivanova N.N."/>
            <person name="Kyrpides N.C."/>
            <person name="Shapiro N."/>
            <person name="Eloe-Fadrosh E.A."/>
            <person name="Pietrasiak N."/>
        </authorList>
    </citation>
    <scope>NUCLEOTIDE SEQUENCE</scope>
    <source>
        <strain evidence="7">CPER-KK1</strain>
    </source>
</reference>
<dbReference type="SUPFAM" id="SSF53850">
    <property type="entry name" value="Periplasmic binding protein-like II"/>
    <property type="match status" value="1"/>
</dbReference>
<evidence type="ECO:0000313" key="8">
    <source>
        <dbReference type="Proteomes" id="UP000753908"/>
    </source>
</evidence>
<dbReference type="NCBIfam" id="TIGR02136">
    <property type="entry name" value="ptsS_2"/>
    <property type="match status" value="1"/>
</dbReference>
<dbReference type="FunFam" id="3.40.190.10:FF:000156">
    <property type="entry name" value="Phosphate ABC transporter, phosphate-binding protein"/>
    <property type="match status" value="1"/>
</dbReference>
<dbReference type="EMBL" id="JAHHIF010000006">
    <property type="protein sequence ID" value="MBW4544036.1"/>
    <property type="molecule type" value="Genomic_DNA"/>
</dbReference>
<accession>A0A951UA11</accession>
<comment type="similarity">
    <text evidence="1 4">Belongs to the PstS family.</text>
</comment>
<evidence type="ECO:0000256" key="5">
    <source>
        <dbReference type="SAM" id="MobiDB-lite"/>
    </source>
</evidence>
<dbReference type="PANTHER" id="PTHR30570">
    <property type="entry name" value="PERIPLASMIC PHOSPHATE BINDING COMPONENT OF PHOSPHATE ABC TRANSPORTER"/>
    <property type="match status" value="1"/>
</dbReference>
<organism evidence="7 8">
    <name type="scientific">Symplocastrum torsivum CPER-KK1</name>
    <dbReference type="NCBI Taxonomy" id="450513"/>
    <lineage>
        <taxon>Bacteria</taxon>
        <taxon>Bacillati</taxon>
        <taxon>Cyanobacteriota</taxon>
        <taxon>Cyanophyceae</taxon>
        <taxon>Oscillatoriophycideae</taxon>
        <taxon>Oscillatoriales</taxon>
        <taxon>Microcoleaceae</taxon>
        <taxon>Symplocastrum</taxon>
    </lineage>
</organism>